<feature type="domain" description="DNA2/NAM7 helicase helicase" evidence="7">
    <location>
        <begin position="799"/>
        <end position="843"/>
    </location>
</feature>
<evidence type="ECO:0000256" key="5">
    <source>
        <dbReference type="ARBA" id="ARBA00022840"/>
    </source>
</evidence>
<evidence type="ECO:0000313" key="9">
    <source>
        <dbReference type="EMBL" id="MBT0769986.1"/>
    </source>
</evidence>
<accession>A0ABS5TFZ1</accession>
<proteinExistence type="inferred from homology"/>
<dbReference type="PANTHER" id="PTHR43788">
    <property type="entry name" value="DNA2/NAM7 HELICASE FAMILY MEMBER"/>
    <property type="match status" value="1"/>
</dbReference>
<dbReference type="EMBL" id="JAHBAY010000005">
    <property type="protein sequence ID" value="MBT0769986.1"/>
    <property type="molecule type" value="Genomic_DNA"/>
</dbReference>
<evidence type="ECO:0000256" key="4">
    <source>
        <dbReference type="ARBA" id="ARBA00022806"/>
    </source>
</evidence>
<dbReference type="Gene3D" id="3.40.50.1460">
    <property type="match status" value="1"/>
</dbReference>
<dbReference type="RefSeq" id="WP_214156283.1">
    <property type="nucleotide sequence ID" value="NZ_JAHBAY010000005.1"/>
</dbReference>
<dbReference type="InterPro" id="IPR029030">
    <property type="entry name" value="Caspase-like_dom_sf"/>
</dbReference>
<feature type="domain" description="DNA2/NAM7 helicase-like C-terminal" evidence="8">
    <location>
        <begin position="885"/>
        <end position="1056"/>
    </location>
</feature>
<comment type="caution">
    <text evidence="9">The sequence shown here is derived from an EMBL/GenBank/DDBJ whole genome shotgun (WGS) entry which is preliminary data.</text>
</comment>
<evidence type="ECO:0000259" key="7">
    <source>
        <dbReference type="Pfam" id="PF13086"/>
    </source>
</evidence>
<evidence type="ECO:0000259" key="6">
    <source>
        <dbReference type="Pfam" id="PF00656"/>
    </source>
</evidence>
<dbReference type="InterPro" id="IPR011600">
    <property type="entry name" value="Pept_C14_caspase"/>
</dbReference>
<dbReference type="Proteomes" id="UP001197247">
    <property type="component" value="Unassembled WGS sequence"/>
</dbReference>
<evidence type="ECO:0000256" key="3">
    <source>
        <dbReference type="ARBA" id="ARBA00022801"/>
    </source>
</evidence>
<dbReference type="InterPro" id="IPR050534">
    <property type="entry name" value="Coronavir_polyprotein_1ab"/>
</dbReference>
<keyword evidence="5" id="KW-0067">ATP-binding</keyword>
<evidence type="ECO:0000313" key="10">
    <source>
        <dbReference type="Proteomes" id="UP001197247"/>
    </source>
</evidence>
<keyword evidence="4" id="KW-0347">Helicase</keyword>
<dbReference type="CDD" id="cd18808">
    <property type="entry name" value="SF1_C_Upf1"/>
    <property type="match status" value="1"/>
</dbReference>
<keyword evidence="2" id="KW-0547">Nucleotide-binding</keyword>
<dbReference type="InterPro" id="IPR027417">
    <property type="entry name" value="P-loop_NTPase"/>
</dbReference>
<dbReference type="Pfam" id="PF13087">
    <property type="entry name" value="AAA_12"/>
    <property type="match status" value="1"/>
</dbReference>
<evidence type="ECO:0000256" key="1">
    <source>
        <dbReference type="ARBA" id="ARBA00007913"/>
    </source>
</evidence>
<evidence type="ECO:0000259" key="8">
    <source>
        <dbReference type="Pfam" id="PF13087"/>
    </source>
</evidence>
<organism evidence="9 10">
    <name type="scientific">Kineosporia corallincola</name>
    <dbReference type="NCBI Taxonomy" id="2835133"/>
    <lineage>
        <taxon>Bacteria</taxon>
        <taxon>Bacillati</taxon>
        <taxon>Actinomycetota</taxon>
        <taxon>Actinomycetes</taxon>
        <taxon>Kineosporiales</taxon>
        <taxon>Kineosporiaceae</taxon>
        <taxon>Kineosporia</taxon>
    </lineage>
</organism>
<dbReference type="Pfam" id="PF00656">
    <property type="entry name" value="Peptidase_C14"/>
    <property type="match status" value="1"/>
</dbReference>
<dbReference type="PANTHER" id="PTHR43788:SF8">
    <property type="entry name" value="DNA-BINDING PROTEIN SMUBP-2"/>
    <property type="match status" value="1"/>
</dbReference>
<keyword evidence="10" id="KW-1185">Reference proteome</keyword>
<evidence type="ECO:0000256" key="2">
    <source>
        <dbReference type="ARBA" id="ARBA00022741"/>
    </source>
</evidence>
<dbReference type="InterPro" id="IPR041677">
    <property type="entry name" value="DNA2/NAM7_AAA_11"/>
</dbReference>
<sequence>MGRHALLLGTSVHREDRTLTPLPGVRRDVEELKAVLDADGDFDTAESHLDLTAGEMRHVVEEFYGARGPGDLALFYFSGHGLRHVDRQSVFLAATDTRAGNFHATAFDVDGILRHMLNITKASQKIVLLDCCFSGSFTARHRFTGAVRQEPRRGRYERGTYMLQSSPYDKESKAQGSDKPSLFTEAVLNGLRGEAQATSEDGWITTSDLSRYVMAEMSRRQQAPVESSEGVTEPIRLVASSQTPRQRRTVAEHRAPDDTPFDADQWRRLLSYYVACLRRSAVLEFFVDAGRYETYAAAPSGPETVLSSVEPVPLWDSARALVQSAPDKEQQLQYGYPVVALQRRGQRQVWLAPLLVCDLTVGDDGLLHPQPPRPSPALIDHYDLSAVEADELQRTVGETFVPGDLDSLGQTASRVASTFDLRPVTALDPANLTGTVRRGPFNRVQNAGFLFSAGSGSSPVARLTQDLEGIAKQPGQIAGTALAALTGDLDNSPDINVVAVSPEKVSETQEEIIRAAMSSRLTVAQGPPGTGKSQLVGALLATATAMGQSVLIGSTNNQAVDQVVDRISGTVGPGLLLRSGNKKEQAKEPELLAEILERVPKNGSSVPDERTPREELRLLAQTTERIRKDLDTWRLLERDLAALAVERDRVSGLSLPDGDAELKKLVVRTGRALDSRWTGWWHRWQLRRQGVGDREAIAELRDGAFTELCWRDTRMSLEMLPSSVEAMWGELRWEPLVEHSRQLLKAQIVQRVTAHQELLRKRADEMSGDRPRSWSQQPAMLAAVPGWAVTTQSARVLPLKPAMFDLVIIDEAAQCTIPAILPMLFRARRVLVIGDPRQLTPVVQLSPEDDRDQRARAGLGEGWMAQRRLLYEKDSAYDAFALAAGQSHLLDQHYRCHPNIIGVPNQVVYQGRLTVLTSPESLKAPADEAFRWVDVTGHFTRGVTGSGQNDTEARAVVAEVEQLCRTYPAASIGVVTPLSAHQKLLVRELRAAGLDGRVKCATVHKFQGSECDVMVISAVGASGITERTRGWLVGQTNLWNVAITRAKSQLIVVGDRSWWSGQNGLLSKLAQPPATSAPVQLDGERSVDRLIGGLRASGFTVRWDPHFAGHPVDLLVSGPGKGVAVLVDDPGGDPDGRALRRVLARLDVVDSASGDEVAVLRVPLWKCLAEPDHVVEEIRHLAAG</sequence>
<reference evidence="9 10" key="1">
    <citation type="submission" date="2021-05" db="EMBL/GenBank/DDBJ databases">
        <title>Kineosporia and Streptomyces sp. nov. two new marine actinobacteria isolated from Coral.</title>
        <authorList>
            <person name="Buangrab K."/>
            <person name="Sutthacheep M."/>
            <person name="Yeemin T."/>
            <person name="Harunari E."/>
            <person name="Igarashi Y."/>
            <person name="Kanchanasin P."/>
            <person name="Tanasupawat S."/>
            <person name="Phongsopitanun W."/>
        </authorList>
    </citation>
    <scope>NUCLEOTIDE SEQUENCE [LARGE SCALE GENOMIC DNA]</scope>
    <source>
        <strain evidence="9 10">J2-2</strain>
    </source>
</reference>
<dbReference type="Pfam" id="PF13086">
    <property type="entry name" value="AAA_11"/>
    <property type="match status" value="2"/>
</dbReference>
<dbReference type="InterPro" id="IPR041679">
    <property type="entry name" value="DNA2/NAM7-like_C"/>
</dbReference>
<dbReference type="Gene3D" id="3.40.50.300">
    <property type="entry name" value="P-loop containing nucleotide triphosphate hydrolases"/>
    <property type="match status" value="2"/>
</dbReference>
<gene>
    <name evidence="9" type="ORF">KIH74_13695</name>
</gene>
<comment type="similarity">
    <text evidence="1">Belongs to the DNA2/NAM7 helicase family.</text>
</comment>
<feature type="domain" description="DNA2/NAM7 helicase helicase" evidence="7">
    <location>
        <begin position="505"/>
        <end position="583"/>
    </location>
</feature>
<feature type="domain" description="Peptidase C14 caspase" evidence="6">
    <location>
        <begin position="3"/>
        <end position="232"/>
    </location>
</feature>
<dbReference type="SUPFAM" id="SSF52540">
    <property type="entry name" value="P-loop containing nucleoside triphosphate hydrolases"/>
    <property type="match status" value="1"/>
</dbReference>
<dbReference type="SUPFAM" id="SSF52129">
    <property type="entry name" value="Caspase-like"/>
    <property type="match status" value="1"/>
</dbReference>
<name>A0ABS5TFZ1_9ACTN</name>
<dbReference type="InterPro" id="IPR047187">
    <property type="entry name" value="SF1_C_Upf1"/>
</dbReference>
<protein>
    <submittedName>
        <fullName evidence="9">AAA family ATPase</fullName>
    </submittedName>
</protein>
<keyword evidence="3" id="KW-0378">Hydrolase</keyword>